<dbReference type="AlphaFoldDB" id="J3M1W6"/>
<keyword evidence="1" id="KW-1133">Transmembrane helix</keyword>
<dbReference type="EnsemblPlants" id="OB04G33910.1">
    <property type="protein sequence ID" value="OB04G33910.1"/>
    <property type="gene ID" value="OB04G33910"/>
</dbReference>
<organism evidence="2">
    <name type="scientific">Oryza brachyantha</name>
    <name type="common">malo sina</name>
    <dbReference type="NCBI Taxonomy" id="4533"/>
    <lineage>
        <taxon>Eukaryota</taxon>
        <taxon>Viridiplantae</taxon>
        <taxon>Streptophyta</taxon>
        <taxon>Embryophyta</taxon>
        <taxon>Tracheophyta</taxon>
        <taxon>Spermatophyta</taxon>
        <taxon>Magnoliopsida</taxon>
        <taxon>Liliopsida</taxon>
        <taxon>Poales</taxon>
        <taxon>Poaceae</taxon>
        <taxon>BOP clade</taxon>
        <taxon>Oryzoideae</taxon>
        <taxon>Oryzeae</taxon>
        <taxon>Oryzinae</taxon>
        <taxon>Oryza</taxon>
    </lineage>
</organism>
<protein>
    <submittedName>
        <fullName evidence="2">Uncharacterized protein</fullName>
    </submittedName>
</protein>
<dbReference type="Gramene" id="OB04G33910.1">
    <property type="protein sequence ID" value="OB04G33910.1"/>
    <property type="gene ID" value="OB04G33910"/>
</dbReference>
<dbReference type="Proteomes" id="UP000006038">
    <property type="component" value="Chromosome 4"/>
</dbReference>
<keyword evidence="1" id="KW-0472">Membrane</keyword>
<keyword evidence="3" id="KW-1185">Reference proteome</keyword>
<keyword evidence="1" id="KW-0812">Transmembrane</keyword>
<name>J3M1W6_ORYBR</name>
<reference evidence="2" key="2">
    <citation type="submission" date="2013-04" db="UniProtKB">
        <authorList>
            <consortium name="EnsemblPlants"/>
        </authorList>
    </citation>
    <scope>IDENTIFICATION</scope>
</reference>
<proteinExistence type="predicted"/>
<sequence>MRVFQTTYIKEAVTKAATKKVAGRTIIPHWVLTVFTIGSTVATMLYKSAKASKEIDGIASHLIKKCEKILESQAENKLPESQAEKVKTPHKLPEIFDFVNQFFSRWIAHQDLFTKRAQVNRVY</sequence>
<feature type="transmembrane region" description="Helical" evidence="1">
    <location>
        <begin position="27"/>
        <end position="46"/>
    </location>
</feature>
<evidence type="ECO:0000313" key="3">
    <source>
        <dbReference type="Proteomes" id="UP000006038"/>
    </source>
</evidence>
<dbReference type="HOGENOM" id="CLU_2018758_0_0_1"/>
<evidence type="ECO:0000256" key="1">
    <source>
        <dbReference type="SAM" id="Phobius"/>
    </source>
</evidence>
<evidence type="ECO:0000313" key="2">
    <source>
        <dbReference type="EnsemblPlants" id="OB04G33910.1"/>
    </source>
</evidence>
<reference evidence="2" key="1">
    <citation type="journal article" date="2013" name="Nat. Commun.">
        <title>Whole-genome sequencing of Oryza brachyantha reveals mechanisms underlying Oryza genome evolution.</title>
        <authorList>
            <person name="Chen J."/>
            <person name="Huang Q."/>
            <person name="Gao D."/>
            <person name="Wang J."/>
            <person name="Lang Y."/>
            <person name="Liu T."/>
            <person name="Li B."/>
            <person name="Bai Z."/>
            <person name="Luis Goicoechea J."/>
            <person name="Liang C."/>
            <person name="Chen C."/>
            <person name="Zhang W."/>
            <person name="Sun S."/>
            <person name="Liao Y."/>
            <person name="Zhang X."/>
            <person name="Yang L."/>
            <person name="Song C."/>
            <person name="Wang M."/>
            <person name="Shi J."/>
            <person name="Liu G."/>
            <person name="Liu J."/>
            <person name="Zhou H."/>
            <person name="Zhou W."/>
            <person name="Yu Q."/>
            <person name="An N."/>
            <person name="Chen Y."/>
            <person name="Cai Q."/>
            <person name="Wang B."/>
            <person name="Liu B."/>
            <person name="Min J."/>
            <person name="Huang Y."/>
            <person name="Wu H."/>
            <person name="Li Z."/>
            <person name="Zhang Y."/>
            <person name="Yin Y."/>
            <person name="Song W."/>
            <person name="Jiang J."/>
            <person name="Jackson S.A."/>
            <person name="Wing R.A."/>
            <person name="Wang J."/>
            <person name="Chen M."/>
        </authorList>
    </citation>
    <scope>NUCLEOTIDE SEQUENCE [LARGE SCALE GENOMIC DNA]</scope>
    <source>
        <strain evidence="2">cv. IRGC 101232</strain>
    </source>
</reference>
<accession>J3M1W6</accession>